<organism evidence="1 2">
    <name type="scientific">Camellia lanceoleosa</name>
    <dbReference type="NCBI Taxonomy" id="1840588"/>
    <lineage>
        <taxon>Eukaryota</taxon>
        <taxon>Viridiplantae</taxon>
        <taxon>Streptophyta</taxon>
        <taxon>Embryophyta</taxon>
        <taxon>Tracheophyta</taxon>
        <taxon>Spermatophyta</taxon>
        <taxon>Magnoliopsida</taxon>
        <taxon>eudicotyledons</taxon>
        <taxon>Gunneridae</taxon>
        <taxon>Pentapetalae</taxon>
        <taxon>asterids</taxon>
        <taxon>Ericales</taxon>
        <taxon>Theaceae</taxon>
        <taxon>Camellia</taxon>
    </lineage>
</organism>
<keyword evidence="2" id="KW-1185">Reference proteome</keyword>
<accession>A0ACC0IQ40</accession>
<reference evidence="1 2" key="1">
    <citation type="journal article" date="2022" name="Plant J.">
        <title>Chromosome-level genome of Camellia lanceoleosa provides a valuable resource for understanding genome evolution and self-incompatibility.</title>
        <authorList>
            <person name="Gong W."/>
            <person name="Xiao S."/>
            <person name="Wang L."/>
            <person name="Liao Z."/>
            <person name="Chang Y."/>
            <person name="Mo W."/>
            <person name="Hu G."/>
            <person name="Li W."/>
            <person name="Zhao G."/>
            <person name="Zhu H."/>
            <person name="Hu X."/>
            <person name="Ji K."/>
            <person name="Xiang X."/>
            <person name="Song Q."/>
            <person name="Yuan D."/>
            <person name="Jin S."/>
            <person name="Zhang L."/>
        </authorList>
    </citation>
    <scope>NUCLEOTIDE SEQUENCE [LARGE SCALE GENOMIC DNA]</scope>
    <source>
        <strain evidence="1">SQ_2022a</strain>
    </source>
</reference>
<evidence type="ECO:0000313" key="2">
    <source>
        <dbReference type="Proteomes" id="UP001060215"/>
    </source>
</evidence>
<dbReference type="EMBL" id="CM045760">
    <property type="protein sequence ID" value="KAI8026231.1"/>
    <property type="molecule type" value="Genomic_DNA"/>
</dbReference>
<proteinExistence type="predicted"/>
<evidence type="ECO:0000313" key="1">
    <source>
        <dbReference type="EMBL" id="KAI8026231.1"/>
    </source>
</evidence>
<protein>
    <submittedName>
        <fullName evidence="1">L10-interacting MYB domain-containing protein</fullName>
    </submittedName>
</protein>
<sequence length="345" mass="38833">MASIRTSPRTPSKNKGIATKKSSSVEETKKQFNHKASWDSESTRIFLQLLVDEITKGNRPFLVLSQTRYKSLAKKFEKKTRKKHGLKQLKNKYMSLKKEWNAWRKLMDSSKGISRIGFDSETGLFQASDAWWDKMESTNKVCAKFRKKTLEHRKLMEMVFTGASATSKNHWTTGETAAEPATVSSHSVDSIGLRPFIDPIPACAADVDQDSSMELVETAVKRKQTSSTSCAKSKKATSGASIIAERINNLANVVRTQNQQVTVRHLIGNESLYTISECMQRLRVIPSLLGTPLFHFASTLMDNADYREVMMCQPDDDHIIGWLTQKQLQCSAATPFANLFGARWV</sequence>
<dbReference type="Proteomes" id="UP001060215">
    <property type="component" value="Chromosome 3"/>
</dbReference>
<comment type="caution">
    <text evidence="1">The sequence shown here is derived from an EMBL/GenBank/DDBJ whole genome shotgun (WGS) entry which is preliminary data.</text>
</comment>
<gene>
    <name evidence="1" type="ORF">LOK49_LG02G00848</name>
</gene>
<name>A0ACC0IQ40_9ERIC</name>